<dbReference type="AlphaFoldDB" id="A0AAD2D188"/>
<dbReference type="EMBL" id="CAMPGE010018113">
    <property type="protein sequence ID" value="CAI2376551.1"/>
    <property type="molecule type" value="Genomic_DNA"/>
</dbReference>
<organism evidence="3 4">
    <name type="scientific">Euplotes crassus</name>
    <dbReference type="NCBI Taxonomy" id="5936"/>
    <lineage>
        <taxon>Eukaryota</taxon>
        <taxon>Sar</taxon>
        <taxon>Alveolata</taxon>
        <taxon>Ciliophora</taxon>
        <taxon>Intramacronucleata</taxon>
        <taxon>Spirotrichea</taxon>
        <taxon>Hypotrichia</taxon>
        <taxon>Euplotida</taxon>
        <taxon>Euplotidae</taxon>
        <taxon>Moneuplotes</taxon>
    </lineage>
</organism>
<reference evidence="3" key="1">
    <citation type="submission" date="2023-07" db="EMBL/GenBank/DDBJ databases">
        <authorList>
            <consortium name="AG Swart"/>
            <person name="Singh M."/>
            <person name="Singh A."/>
            <person name="Seah K."/>
            <person name="Emmerich C."/>
        </authorList>
    </citation>
    <scope>NUCLEOTIDE SEQUENCE</scope>
    <source>
        <strain evidence="3">DP1</strain>
    </source>
</reference>
<feature type="compositionally biased region" description="Basic residues" evidence="2">
    <location>
        <begin position="7"/>
        <end position="26"/>
    </location>
</feature>
<feature type="coiled-coil region" evidence="1">
    <location>
        <begin position="32"/>
        <end position="66"/>
    </location>
</feature>
<accession>A0AAD2D188</accession>
<evidence type="ECO:0000256" key="2">
    <source>
        <dbReference type="SAM" id="MobiDB-lite"/>
    </source>
</evidence>
<gene>
    <name evidence="3" type="ORF">ECRASSUSDP1_LOCUS17921</name>
</gene>
<keyword evidence="4" id="KW-1185">Reference proteome</keyword>
<dbReference type="CDD" id="cd14686">
    <property type="entry name" value="bZIP"/>
    <property type="match status" value="1"/>
</dbReference>
<evidence type="ECO:0000313" key="4">
    <source>
        <dbReference type="Proteomes" id="UP001295684"/>
    </source>
</evidence>
<dbReference type="Proteomes" id="UP001295684">
    <property type="component" value="Unassembled WGS sequence"/>
</dbReference>
<proteinExistence type="predicted"/>
<protein>
    <recommendedName>
        <fullName evidence="5">BZIP domain-containing protein</fullName>
    </recommendedName>
</protein>
<name>A0AAD2D188_EUPCR</name>
<evidence type="ECO:0008006" key="5">
    <source>
        <dbReference type="Google" id="ProtNLM"/>
    </source>
</evidence>
<sequence length="305" mass="35976">MEDTKNIKHKRKPPKTNKERSKQHRIRKKKFIEEMEQECKLLRERVRSLEKENHQLKEQLANLSLTGGLSSTKKFEHSLHQYEDYVYNNLGKKILDDPAQVRYSTLEHAVEHIQEWRWASKIIFSDDRIDYIKTLFNSNVGPSCLEILDNMVSHGAKCFFLCNRMFTIKKWNGANGSKKRGKKYFEKAADTDIIKEAFTDLSFTPQASEIFSSISKPMTYNHKHFSKIAQNLIKQRNKLLNLYYGMKTYASTTDRADWYQKVDVCNNFKLVHKVENTGLVTNHKVYDIPKKEHKEEKYQDGELTE</sequence>
<evidence type="ECO:0000256" key="1">
    <source>
        <dbReference type="SAM" id="Coils"/>
    </source>
</evidence>
<feature type="region of interest" description="Disordered" evidence="2">
    <location>
        <begin position="1"/>
        <end position="26"/>
    </location>
</feature>
<comment type="caution">
    <text evidence="3">The sequence shown here is derived from an EMBL/GenBank/DDBJ whole genome shotgun (WGS) entry which is preliminary data.</text>
</comment>
<keyword evidence="1" id="KW-0175">Coiled coil</keyword>
<evidence type="ECO:0000313" key="3">
    <source>
        <dbReference type="EMBL" id="CAI2376551.1"/>
    </source>
</evidence>